<dbReference type="Proteomes" id="UP000826195">
    <property type="component" value="Unassembled WGS sequence"/>
</dbReference>
<dbReference type="SUPFAM" id="SSF56801">
    <property type="entry name" value="Acetyl-CoA synthetase-like"/>
    <property type="match status" value="1"/>
</dbReference>
<gene>
    <name evidence="7" type="ORF">KQX54_005830</name>
</gene>
<feature type="domain" description="AMP-binding enzyme C-terminal" evidence="6">
    <location>
        <begin position="451"/>
        <end position="526"/>
    </location>
</feature>
<evidence type="ECO:0000256" key="3">
    <source>
        <dbReference type="ARBA" id="ARBA00022598"/>
    </source>
</evidence>
<dbReference type="InterPro" id="IPR020845">
    <property type="entry name" value="AMP-binding_CS"/>
</dbReference>
<dbReference type="EMBL" id="JAHXZJ010001492">
    <property type="protein sequence ID" value="KAH0552116.1"/>
    <property type="molecule type" value="Genomic_DNA"/>
</dbReference>
<evidence type="ECO:0000256" key="4">
    <source>
        <dbReference type="ARBA" id="ARBA00023140"/>
    </source>
</evidence>
<dbReference type="GO" id="GO:0016405">
    <property type="term" value="F:CoA-ligase activity"/>
    <property type="evidence" value="ECO:0007669"/>
    <property type="project" value="TreeGrafter"/>
</dbReference>
<dbReference type="InterPro" id="IPR042099">
    <property type="entry name" value="ANL_N_sf"/>
</dbReference>
<sequence length="541" mass="60622">MAANEVKIKIPKPTYENKIWKGVEINLPEEYFQIGERLYNQLKNNPDFVGQIDSVTGEKSLFTNISERSIKCALWLKKQGVKPGSVVSFCSKNHFDRCVPLFATYYLGAIFNPWWDCCLTDELVKYFVKSYQPKVLFIDEDLAEIIVKAVQHANPSVKIIIFGKKAGLKSFEDILQEDINEVDKFQCVKISKADDPALIMCTSGTTGFPKGVLHSYGSVAHTISLFPVNTTTNTVLSFSTLCWISELTFVLRSVISKTTVINNNNLGVEDACKLVEKYKVTRVPMGTHIANRFSKTQDISKYDVTSVAEVVLFGASTTKEVILFLDNFFENVDIYNAYGSTESFIVTIGKVDSSKSNSCGKICPNAQLKVVDPESKTTLGFNQTGELYCRSKSLMTGYWNNSAATEEVIDSEGWYHSGDLAYYDEDGNFFIVERIKELIKYKLHHVSPAVIENVILNLPGVAEVAVIAKPDDNDVELPMAFVKKNSPVQVTEDDIHQIVNDNLHDIMKLRGGVYFLEEMPHTVTGKISRKELRAMAKTFAV</sequence>
<dbReference type="InterPro" id="IPR000873">
    <property type="entry name" value="AMP-dep_synth/lig_dom"/>
</dbReference>
<dbReference type="AlphaFoldDB" id="A0AAV7IJI4"/>
<dbReference type="InterPro" id="IPR045851">
    <property type="entry name" value="AMP-bd_C_sf"/>
</dbReference>
<keyword evidence="8" id="KW-1185">Reference proteome</keyword>
<name>A0AAV7IJI4_COTGL</name>
<evidence type="ECO:0000313" key="8">
    <source>
        <dbReference type="Proteomes" id="UP000826195"/>
    </source>
</evidence>
<evidence type="ECO:0000256" key="1">
    <source>
        <dbReference type="ARBA" id="ARBA00004275"/>
    </source>
</evidence>
<dbReference type="Pfam" id="PF00501">
    <property type="entry name" value="AMP-binding"/>
    <property type="match status" value="1"/>
</dbReference>
<dbReference type="PANTHER" id="PTHR24096:SF149">
    <property type="entry name" value="AMP-BINDING DOMAIN-CONTAINING PROTEIN-RELATED"/>
    <property type="match status" value="1"/>
</dbReference>
<organism evidence="7 8">
    <name type="scientific">Cotesia glomerata</name>
    <name type="common">Lepidopteran parasitic wasp</name>
    <name type="synonym">Apanteles glomeratus</name>
    <dbReference type="NCBI Taxonomy" id="32391"/>
    <lineage>
        <taxon>Eukaryota</taxon>
        <taxon>Metazoa</taxon>
        <taxon>Ecdysozoa</taxon>
        <taxon>Arthropoda</taxon>
        <taxon>Hexapoda</taxon>
        <taxon>Insecta</taxon>
        <taxon>Pterygota</taxon>
        <taxon>Neoptera</taxon>
        <taxon>Endopterygota</taxon>
        <taxon>Hymenoptera</taxon>
        <taxon>Apocrita</taxon>
        <taxon>Ichneumonoidea</taxon>
        <taxon>Braconidae</taxon>
        <taxon>Microgastrinae</taxon>
        <taxon>Cotesia</taxon>
    </lineage>
</organism>
<dbReference type="GO" id="GO:0005777">
    <property type="term" value="C:peroxisome"/>
    <property type="evidence" value="ECO:0007669"/>
    <property type="project" value="UniProtKB-SubCell"/>
</dbReference>
<evidence type="ECO:0000259" key="5">
    <source>
        <dbReference type="Pfam" id="PF00501"/>
    </source>
</evidence>
<dbReference type="Gene3D" id="3.30.300.30">
    <property type="match status" value="1"/>
</dbReference>
<comment type="caution">
    <text evidence="7">The sequence shown here is derived from an EMBL/GenBank/DDBJ whole genome shotgun (WGS) entry which is preliminary data.</text>
</comment>
<comment type="similarity">
    <text evidence="2">Belongs to the ATP-dependent AMP-binding enzyme family.</text>
</comment>
<dbReference type="PANTHER" id="PTHR24096">
    <property type="entry name" value="LONG-CHAIN-FATTY-ACID--COA LIGASE"/>
    <property type="match status" value="1"/>
</dbReference>
<protein>
    <submittedName>
        <fullName evidence="7">Uncharacterized protein</fullName>
    </submittedName>
</protein>
<comment type="subcellular location">
    <subcellularLocation>
        <location evidence="1">Peroxisome</location>
    </subcellularLocation>
</comment>
<feature type="domain" description="AMP-dependent synthetase/ligase" evidence="5">
    <location>
        <begin position="45"/>
        <end position="399"/>
    </location>
</feature>
<accession>A0AAV7IJI4</accession>
<keyword evidence="4" id="KW-0576">Peroxisome</keyword>
<dbReference type="InterPro" id="IPR025110">
    <property type="entry name" value="AMP-bd_C"/>
</dbReference>
<evidence type="ECO:0000259" key="6">
    <source>
        <dbReference type="Pfam" id="PF13193"/>
    </source>
</evidence>
<evidence type="ECO:0000313" key="7">
    <source>
        <dbReference type="EMBL" id="KAH0552116.1"/>
    </source>
</evidence>
<proteinExistence type="inferred from homology"/>
<dbReference type="Gene3D" id="3.40.50.12780">
    <property type="entry name" value="N-terminal domain of ligase-like"/>
    <property type="match status" value="1"/>
</dbReference>
<evidence type="ECO:0000256" key="2">
    <source>
        <dbReference type="ARBA" id="ARBA00006432"/>
    </source>
</evidence>
<reference evidence="7 8" key="1">
    <citation type="journal article" date="2021" name="J. Hered.">
        <title>A chromosome-level genome assembly of the parasitoid wasp, Cotesia glomerata (Hymenoptera: Braconidae).</title>
        <authorList>
            <person name="Pinto B.J."/>
            <person name="Weis J.J."/>
            <person name="Gamble T."/>
            <person name="Ode P.J."/>
            <person name="Paul R."/>
            <person name="Zaspel J.M."/>
        </authorList>
    </citation>
    <scope>NUCLEOTIDE SEQUENCE [LARGE SCALE GENOMIC DNA]</scope>
    <source>
        <strain evidence="7">CgM1</strain>
    </source>
</reference>
<dbReference type="PROSITE" id="PS00455">
    <property type="entry name" value="AMP_BINDING"/>
    <property type="match status" value="1"/>
</dbReference>
<keyword evidence="3" id="KW-0436">Ligase</keyword>
<dbReference type="Pfam" id="PF13193">
    <property type="entry name" value="AMP-binding_C"/>
    <property type="match status" value="1"/>
</dbReference>